<dbReference type="InterPro" id="IPR024325">
    <property type="entry name" value="DUF3835"/>
</dbReference>
<evidence type="ECO:0000256" key="1">
    <source>
        <dbReference type="SAM" id="Coils"/>
    </source>
</evidence>
<feature type="compositionally biased region" description="Basic and acidic residues" evidence="2">
    <location>
        <begin position="406"/>
        <end position="418"/>
    </location>
</feature>
<feature type="compositionally biased region" description="Acidic residues" evidence="2">
    <location>
        <begin position="322"/>
        <end position="346"/>
    </location>
</feature>
<protein>
    <submittedName>
        <fullName evidence="4">Prefoldin subunit-domain-containing protein</fullName>
    </submittedName>
</protein>
<feature type="compositionally biased region" description="Basic and acidic residues" evidence="2">
    <location>
        <begin position="248"/>
        <end position="257"/>
    </location>
</feature>
<keyword evidence="5" id="KW-1185">Reference proteome</keyword>
<dbReference type="GO" id="GO:0003714">
    <property type="term" value="F:transcription corepressor activity"/>
    <property type="evidence" value="ECO:0007669"/>
    <property type="project" value="TreeGrafter"/>
</dbReference>
<name>A0AA40C4E8_9PEZI</name>
<dbReference type="GO" id="GO:0003682">
    <property type="term" value="F:chromatin binding"/>
    <property type="evidence" value="ECO:0007669"/>
    <property type="project" value="TreeGrafter"/>
</dbReference>
<dbReference type="Pfam" id="PF12927">
    <property type="entry name" value="DUF3835"/>
    <property type="match status" value="2"/>
</dbReference>
<organism evidence="4 5">
    <name type="scientific">Bombardia bombarda</name>
    <dbReference type="NCBI Taxonomy" id="252184"/>
    <lineage>
        <taxon>Eukaryota</taxon>
        <taxon>Fungi</taxon>
        <taxon>Dikarya</taxon>
        <taxon>Ascomycota</taxon>
        <taxon>Pezizomycotina</taxon>
        <taxon>Sordariomycetes</taxon>
        <taxon>Sordariomycetidae</taxon>
        <taxon>Sordariales</taxon>
        <taxon>Lasiosphaeriaceae</taxon>
        <taxon>Bombardia</taxon>
    </lineage>
</organism>
<gene>
    <name evidence="4" type="ORF">B0T17DRAFT_493310</name>
</gene>
<proteinExistence type="predicted"/>
<dbReference type="PANTHER" id="PTHR15111">
    <property type="entry name" value="RNA POLYMERASE II SUBUNIT 5-MEDIATING PROTEIN NNX3"/>
    <property type="match status" value="1"/>
</dbReference>
<feature type="compositionally biased region" description="Low complexity" evidence="2">
    <location>
        <begin position="211"/>
        <end position="247"/>
    </location>
</feature>
<accession>A0AA40C4E8</accession>
<dbReference type="InterPro" id="IPR039553">
    <property type="entry name" value="Prefoldin-like"/>
</dbReference>
<dbReference type="GO" id="GO:0019212">
    <property type="term" value="F:phosphatase inhibitor activity"/>
    <property type="evidence" value="ECO:0007669"/>
    <property type="project" value="TreeGrafter"/>
</dbReference>
<comment type="caution">
    <text evidence="4">The sequence shown here is derived from an EMBL/GenBank/DDBJ whole genome shotgun (WGS) entry which is preliminary data.</text>
</comment>
<dbReference type="AlphaFoldDB" id="A0AA40C4E8"/>
<dbReference type="Proteomes" id="UP001174934">
    <property type="component" value="Unassembled WGS sequence"/>
</dbReference>
<keyword evidence="1" id="KW-0175">Coiled coil</keyword>
<feature type="region of interest" description="Disordered" evidence="2">
    <location>
        <begin position="189"/>
        <end position="271"/>
    </location>
</feature>
<feature type="domain" description="DUF3835" evidence="3">
    <location>
        <begin position="457"/>
        <end position="479"/>
    </location>
</feature>
<evidence type="ECO:0000313" key="4">
    <source>
        <dbReference type="EMBL" id="KAK0624665.1"/>
    </source>
</evidence>
<feature type="domain" description="DUF3835" evidence="3">
    <location>
        <begin position="525"/>
        <end position="599"/>
    </location>
</feature>
<feature type="coiled-coil region" evidence="1">
    <location>
        <begin position="92"/>
        <end position="126"/>
    </location>
</feature>
<feature type="region of interest" description="Disordered" evidence="2">
    <location>
        <begin position="582"/>
        <end position="602"/>
    </location>
</feature>
<dbReference type="Pfam" id="PF13758">
    <property type="entry name" value="Prefoldin_3"/>
    <property type="match status" value="1"/>
</dbReference>
<evidence type="ECO:0000313" key="5">
    <source>
        <dbReference type="Proteomes" id="UP001174934"/>
    </source>
</evidence>
<evidence type="ECO:0000256" key="2">
    <source>
        <dbReference type="SAM" id="MobiDB-lite"/>
    </source>
</evidence>
<dbReference type="InterPro" id="IPR052255">
    <property type="entry name" value="RNA_pol_II_subunit5-mediator"/>
</dbReference>
<dbReference type="GO" id="GO:0000122">
    <property type="term" value="P:negative regulation of transcription by RNA polymerase II"/>
    <property type="evidence" value="ECO:0007669"/>
    <property type="project" value="TreeGrafter"/>
</dbReference>
<feature type="compositionally biased region" description="Basic residues" evidence="2">
    <location>
        <begin position="590"/>
        <end position="602"/>
    </location>
</feature>
<feature type="region of interest" description="Disordered" evidence="2">
    <location>
        <begin position="382"/>
        <end position="499"/>
    </location>
</feature>
<evidence type="ECO:0000259" key="3">
    <source>
        <dbReference type="Pfam" id="PF12927"/>
    </source>
</evidence>
<dbReference type="EMBL" id="JAULSR010000003">
    <property type="protein sequence ID" value="KAK0624665.1"/>
    <property type="molecule type" value="Genomic_DNA"/>
</dbReference>
<sequence length="602" mass="67274">MDQPKDHLSDLSRHMQLLEGTVNQLRASLSYWQRWYFEYSALKEEVDDVHKDANPRKELARIRRDFDSELLTKKEINEIFGKHDLREPEKIATLLDRRLDYVEKNIESLQKNIAAEENKLAAANVIANPSGGEDEETGLPITDIVEELDDDDNVIRTRLQTGGDTQPKIVEALKKMGINDDDIPETEADLVKAQSEVPTSSAGEPAKVEGTSTAESAPAAASAIAKPSENALPSQSSSSTRKSVSFSEDTKSGHEEVTAEPTMSRENQKLEQLMQKAKELEAMDLSSAVIPDSESEEDSKLRREMLSYSMSEIGPVVAELQLDDEEDDYSDADWEIEEDEDDDDEDALGRSQHSVITDDYIKRMQELEKRLGVKSAFTVERPQAMTPLPEDGVGRISIVTEPSPQVEEKAKPPREKKAVRFSSQLDIAVEDKPKHAPTPVSKKPLVNPIADVVEKTTTEVEEDLEEEPPKRVSRFKKERKAGMPTAASTVATLPPGPYQVPERFLNMTQSDLPTESLAPEGQTISDIVMERDVSSTPREPDDMDDILLYEAAAAEYNRLRNRIIQKEGGFLQKVETETVELDEEEGGPKRMSKFKAARLARS</sequence>
<feature type="region of interest" description="Disordered" evidence="2">
    <location>
        <begin position="322"/>
        <end position="356"/>
    </location>
</feature>
<reference evidence="4" key="1">
    <citation type="submission" date="2023-06" db="EMBL/GenBank/DDBJ databases">
        <title>Genome-scale phylogeny and comparative genomics of the fungal order Sordariales.</title>
        <authorList>
            <consortium name="Lawrence Berkeley National Laboratory"/>
            <person name="Hensen N."/>
            <person name="Bonometti L."/>
            <person name="Westerberg I."/>
            <person name="Brannstrom I.O."/>
            <person name="Guillou S."/>
            <person name="Cros-Aarteil S."/>
            <person name="Calhoun S."/>
            <person name="Haridas S."/>
            <person name="Kuo A."/>
            <person name="Mondo S."/>
            <person name="Pangilinan J."/>
            <person name="Riley R."/>
            <person name="LaButti K."/>
            <person name="Andreopoulos B."/>
            <person name="Lipzen A."/>
            <person name="Chen C."/>
            <person name="Yanf M."/>
            <person name="Daum C."/>
            <person name="Ng V."/>
            <person name="Clum A."/>
            <person name="Steindorff A."/>
            <person name="Ohm R."/>
            <person name="Martin F."/>
            <person name="Silar P."/>
            <person name="Natvig D."/>
            <person name="Lalanne C."/>
            <person name="Gautier V."/>
            <person name="Ament-velasquez S.L."/>
            <person name="Kruys A."/>
            <person name="Hutchinson M.I."/>
            <person name="Powell A.J."/>
            <person name="Barry K."/>
            <person name="Miller A.N."/>
            <person name="Grigoriev I.V."/>
            <person name="Debuchy R."/>
            <person name="Gladieux P."/>
            <person name="Thoren M.H."/>
            <person name="Johannesson H."/>
        </authorList>
    </citation>
    <scope>NUCLEOTIDE SEQUENCE</scope>
    <source>
        <strain evidence="4">SMH3391-2</strain>
    </source>
</reference>
<dbReference type="PANTHER" id="PTHR15111:SF0">
    <property type="entry name" value="UNCONVENTIONAL PREFOLDIN RPB5 INTERACTOR 1"/>
    <property type="match status" value="1"/>
</dbReference>